<feature type="transmembrane region" description="Helical" evidence="1">
    <location>
        <begin position="68"/>
        <end position="86"/>
    </location>
</feature>
<name>A0A4R8A1W0_9ACTN</name>
<comment type="caution">
    <text evidence="2">The sequence shown here is derived from an EMBL/GenBank/DDBJ whole genome shotgun (WGS) entry which is preliminary data.</text>
</comment>
<evidence type="ECO:0000313" key="3">
    <source>
        <dbReference type="Proteomes" id="UP000295447"/>
    </source>
</evidence>
<reference evidence="2 3" key="1">
    <citation type="submission" date="2019-03" db="EMBL/GenBank/DDBJ databases">
        <title>Genomic Encyclopedia of Type Strains, Phase III (KMG-III): the genomes of soil and plant-associated and newly described type strains.</title>
        <authorList>
            <person name="Whitman W."/>
        </authorList>
    </citation>
    <scope>NUCLEOTIDE SEQUENCE [LARGE SCALE GENOMIC DNA]</scope>
    <source>
        <strain evidence="2 3">VKM Ac-2570</strain>
    </source>
</reference>
<evidence type="ECO:0000313" key="2">
    <source>
        <dbReference type="EMBL" id="TDW24412.1"/>
    </source>
</evidence>
<accession>A0A4R8A1W0</accession>
<dbReference type="EMBL" id="SODF01000001">
    <property type="protein sequence ID" value="TDW24412.1"/>
    <property type="molecule type" value="Genomic_DNA"/>
</dbReference>
<feature type="transmembrane region" description="Helical" evidence="1">
    <location>
        <begin position="156"/>
        <end position="176"/>
    </location>
</feature>
<feature type="transmembrane region" description="Helical" evidence="1">
    <location>
        <begin position="188"/>
        <end position="206"/>
    </location>
</feature>
<keyword evidence="1" id="KW-0472">Membrane</keyword>
<evidence type="ECO:0000256" key="1">
    <source>
        <dbReference type="SAM" id="Phobius"/>
    </source>
</evidence>
<feature type="transmembrane region" description="Helical" evidence="1">
    <location>
        <begin position="125"/>
        <end position="150"/>
    </location>
</feature>
<protein>
    <submittedName>
        <fullName evidence="2">Putative membrane protein</fullName>
    </submittedName>
</protein>
<dbReference type="RefSeq" id="WP_134119591.1">
    <property type="nucleotide sequence ID" value="NZ_SODF01000001.1"/>
</dbReference>
<keyword evidence="1" id="KW-1133">Transmembrane helix</keyword>
<feature type="transmembrane region" description="Helical" evidence="1">
    <location>
        <begin position="226"/>
        <end position="246"/>
    </location>
</feature>
<proteinExistence type="predicted"/>
<dbReference type="Proteomes" id="UP000295447">
    <property type="component" value="Unassembled WGS sequence"/>
</dbReference>
<feature type="transmembrane region" description="Helical" evidence="1">
    <location>
        <begin position="39"/>
        <end position="62"/>
    </location>
</feature>
<keyword evidence="1" id="KW-0812">Transmembrane</keyword>
<gene>
    <name evidence="2" type="ORF">EV650_3291</name>
</gene>
<feature type="transmembrane region" description="Helical" evidence="1">
    <location>
        <begin position="6"/>
        <end position="32"/>
    </location>
</feature>
<keyword evidence="3" id="KW-1185">Reference proteome</keyword>
<organism evidence="2 3">
    <name type="scientific">Kribbella kalugense</name>
    <dbReference type="NCBI Taxonomy" id="2512221"/>
    <lineage>
        <taxon>Bacteria</taxon>
        <taxon>Bacillati</taxon>
        <taxon>Actinomycetota</taxon>
        <taxon>Actinomycetes</taxon>
        <taxon>Propionibacteriales</taxon>
        <taxon>Kribbellaceae</taxon>
        <taxon>Kribbella</taxon>
    </lineage>
</organism>
<sequence length="269" mass="28716">MDAATWGLIIATFVACFVEMVEATTIVMAMGYTRNWRSALIGTFAALGALAVVTLAAGYALANWLPESALQLAIGGLLLIFGLQWLRKAILRSSGRKAVHDEDAIYREEVEAAKAAGESKQGLDLFAFMVSFKGVFLEGMEVVFIVLTFGLNADNIPAASLGAAAAVVIVLGIAIALRRPLSMINENLLKYGVGLLLASFGTYWAIEGIGIFRDGRESLNWPGHDLMILVLLAAWLLLSRIFVAVLRKPAVPAPAISNPAGDIAVEVKK</sequence>
<dbReference type="OrthoDB" id="571245at2"/>
<dbReference type="AlphaFoldDB" id="A0A4R8A1W0"/>